<dbReference type="HOGENOM" id="CLU_003041_28_3_12"/>
<dbReference type="PROSITE" id="PS51192">
    <property type="entry name" value="HELICASE_ATP_BIND_1"/>
    <property type="match status" value="1"/>
</dbReference>
<evidence type="ECO:0000256" key="1">
    <source>
        <dbReference type="ARBA" id="ARBA00022741"/>
    </source>
</evidence>
<protein>
    <submittedName>
        <fullName evidence="6">ATP-dependent RNA helicase RhlB</fullName>
    </submittedName>
</protein>
<dbReference type="GO" id="GO:0003676">
    <property type="term" value="F:nucleic acid binding"/>
    <property type="evidence" value="ECO:0007669"/>
    <property type="project" value="InterPro"/>
</dbReference>
<feature type="domain" description="Helicase ATP-binding" evidence="5">
    <location>
        <begin position="32"/>
        <end position="198"/>
    </location>
</feature>
<accession>G0GB67</accession>
<reference evidence="6 7" key="1">
    <citation type="submission" date="2011-06" db="EMBL/GenBank/DDBJ databases">
        <title>The complete genome of Spirochaeta thermophila DSM 6578.</title>
        <authorList>
            <consortium name="US DOE Joint Genome Institute (JGI-PGF)"/>
            <person name="Lucas S."/>
            <person name="Lapidus A."/>
            <person name="Bruce D."/>
            <person name="Goodwin L."/>
            <person name="Pitluck S."/>
            <person name="Peters L."/>
            <person name="Kyrpides N."/>
            <person name="Mavromatis K."/>
            <person name="Ivanova N."/>
            <person name="Mikailova N."/>
            <person name="Pagani I."/>
            <person name="Chertkov O."/>
            <person name="Detter J.C."/>
            <person name="Tapia R."/>
            <person name="Han C."/>
            <person name="Land M."/>
            <person name="Hauser L."/>
            <person name="Markowitz V."/>
            <person name="Cheng J.-F."/>
            <person name="Hugenholtz P."/>
            <person name="Woyke T."/>
            <person name="Wu D."/>
            <person name="Spring S."/>
            <person name="Merkhoffer B."/>
            <person name="Schneider S."/>
            <person name="Klenk H.-P."/>
            <person name="Eisen J.A."/>
        </authorList>
    </citation>
    <scope>NUCLEOTIDE SEQUENCE [LARGE SCALE GENOMIC DNA]</scope>
    <source>
        <strain evidence="7">ATCC 700085 / DSM 6578 / Z-1203</strain>
    </source>
</reference>
<gene>
    <name evidence="6" type="ordered locus">Spith_0816</name>
</gene>
<dbReference type="EMBL" id="CP002903">
    <property type="protein sequence ID" value="AEJ61091.1"/>
    <property type="molecule type" value="Genomic_DNA"/>
</dbReference>
<organism evidence="6 7">
    <name type="scientific">Winmispira thermophila (strain ATCC 700085 / DSM 6578 / Z-1203)</name>
    <name type="common">Spirochaeta thermophila</name>
    <dbReference type="NCBI Taxonomy" id="869211"/>
    <lineage>
        <taxon>Bacteria</taxon>
        <taxon>Pseudomonadati</taxon>
        <taxon>Spirochaetota</taxon>
        <taxon>Spirochaetia</taxon>
        <taxon>Winmispirales</taxon>
        <taxon>Winmispiraceae</taxon>
        <taxon>Winmispira</taxon>
    </lineage>
</organism>
<feature type="region of interest" description="Disordered" evidence="4">
    <location>
        <begin position="371"/>
        <end position="428"/>
    </location>
</feature>
<evidence type="ECO:0000256" key="3">
    <source>
        <dbReference type="ARBA" id="ARBA00022840"/>
    </source>
</evidence>
<evidence type="ECO:0000259" key="5">
    <source>
        <dbReference type="PROSITE" id="PS51192"/>
    </source>
</evidence>
<evidence type="ECO:0000313" key="6">
    <source>
        <dbReference type="EMBL" id="AEJ61091.1"/>
    </source>
</evidence>
<evidence type="ECO:0000256" key="4">
    <source>
        <dbReference type="SAM" id="MobiDB-lite"/>
    </source>
</evidence>
<keyword evidence="7" id="KW-1185">Reference proteome</keyword>
<sequence length="441" mass="50410">MQYEELGLHQYIARPLSQSGYLEPWPAFIHLMERYRERRDALFDAQYLHARVAAYVSMAYQSLLDAEHAEKKALILVPIHELENLVHHEAEVIGRYLEYRCGIAGRSEVTRAPERYQLLVGVPRTVRSMMERGQIDPASLTCLVVDEAHRMLLDDSLYEVLDLLRPHRSERLSYFFSSVVSLEMRNLAWKYADHPEEVRPRPSISILSGVEERVYHLAGHRKLKALEALLRRFPSHDTIVFTGGDEVSQQVAGALLIGGIKNYCVTGDMPRHKGFLLGEPLGASGRVVVVTSESTSRNLHVPAFSMVVNYQMPVSGDSYLYRIRFLEEGVGPLCISLVSEADAYDYLETELDMERHLPSFPLGELLEGSLRAGERRRRSGSGRKRERRRRPPGGRHPEGGQSRGGERQVRREEIVSSRPPLRGKSLEERVAYYQRKYGERF</sequence>
<dbReference type="InterPro" id="IPR027417">
    <property type="entry name" value="P-loop_NTPase"/>
</dbReference>
<dbReference type="Pfam" id="PF00270">
    <property type="entry name" value="DEAD"/>
    <property type="match status" value="1"/>
</dbReference>
<dbReference type="PANTHER" id="PTHR24031">
    <property type="entry name" value="RNA HELICASE"/>
    <property type="match status" value="1"/>
</dbReference>
<dbReference type="STRING" id="869211.Spith_0816"/>
<dbReference type="KEGG" id="stq:Spith_0816"/>
<dbReference type="AlphaFoldDB" id="G0GB67"/>
<feature type="compositionally biased region" description="Basic residues" evidence="4">
    <location>
        <begin position="374"/>
        <end position="393"/>
    </location>
</feature>
<dbReference type="RefSeq" id="WP_014624468.1">
    <property type="nucleotide sequence ID" value="NC_017583.1"/>
</dbReference>
<keyword evidence="3" id="KW-0067">ATP-binding</keyword>
<proteinExistence type="predicted"/>
<dbReference type="OrthoDB" id="9805696at2"/>
<dbReference type="SUPFAM" id="SSF52540">
    <property type="entry name" value="P-loop containing nucleoside triphosphate hydrolases"/>
    <property type="match status" value="1"/>
</dbReference>
<name>G0GB67_WINT7</name>
<keyword evidence="6" id="KW-0347">Helicase</keyword>
<evidence type="ECO:0000256" key="2">
    <source>
        <dbReference type="ARBA" id="ARBA00022801"/>
    </source>
</evidence>
<keyword evidence="2" id="KW-0378">Hydrolase</keyword>
<evidence type="ECO:0000313" key="7">
    <source>
        <dbReference type="Proteomes" id="UP000007254"/>
    </source>
</evidence>
<keyword evidence="1" id="KW-0547">Nucleotide-binding</keyword>
<dbReference type="GO" id="GO:0016787">
    <property type="term" value="F:hydrolase activity"/>
    <property type="evidence" value="ECO:0007669"/>
    <property type="project" value="UniProtKB-KW"/>
</dbReference>
<dbReference type="GO" id="GO:0004386">
    <property type="term" value="F:helicase activity"/>
    <property type="evidence" value="ECO:0007669"/>
    <property type="project" value="UniProtKB-KW"/>
</dbReference>
<feature type="compositionally biased region" description="Basic and acidic residues" evidence="4">
    <location>
        <begin position="404"/>
        <end position="415"/>
    </location>
</feature>
<dbReference type="Proteomes" id="UP000007254">
    <property type="component" value="Chromosome"/>
</dbReference>
<dbReference type="InterPro" id="IPR011545">
    <property type="entry name" value="DEAD/DEAH_box_helicase_dom"/>
</dbReference>
<dbReference type="InterPro" id="IPR014001">
    <property type="entry name" value="Helicase_ATP-bd"/>
</dbReference>
<dbReference type="Gene3D" id="3.40.50.300">
    <property type="entry name" value="P-loop containing nucleotide triphosphate hydrolases"/>
    <property type="match status" value="2"/>
</dbReference>
<dbReference type="GO" id="GO:0005524">
    <property type="term" value="F:ATP binding"/>
    <property type="evidence" value="ECO:0007669"/>
    <property type="project" value="UniProtKB-KW"/>
</dbReference>